<protein>
    <submittedName>
        <fullName evidence="1">Uncharacterized protein</fullName>
    </submittedName>
</protein>
<dbReference type="AlphaFoldDB" id="A0AB34JQY9"/>
<keyword evidence="2" id="KW-1185">Reference proteome</keyword>
<name>A0AB34JQY9_PRYPA</name>
<evidence type="ECO:0000313" key="1">
    <source>
        <dbReference type="EMBL" id="KAL1523307.1"/>
    </source>
</evidence>
<evidence type="ECO:0000313" key="2">
    <source>
        <dbReference type="Proteomes" id="UP001515480"/>
    </source>
</evidence>
<sequence>MWAGPPVAPTSEAALSRVRAHRLARNVPLSANPDLNPALTPAGLLGQLVSAWDRIFVLCYAATCAVHTAAGAADGRRVWWPAVQPRVDVFDAAELDRRHAAVVRWAGCELSGRPAGRSGAPAVAEPCAFAHRLGGADWRRTSKHRLLALLAHLALVREAAARNLSSVLVVEADLVQAIAVEELFAEADAAARVARHVGHALAARRWGVVRLSAMFYSKEYLPGGRRRRGVRQCTNKCRCTPWEGAAGVDAPLRICKVAAAPQPEDTISRMLQKLHEWCDVRDTAAYAVHASAYAKFDAYYSRLLARPQWLKGNAAEVPAIDNWLPHAIDCLYVLPTLVSQPSMANSSQGATALMRQTSARNFMAYCAHDGPAVTPEESALDRKPMKLQHFATRHLYVLKD</sequence>
<reference evidence="1 2" key="1">
    <citation type="journal article" date="2024" name="Science">
        <title>Giant polyketide synthase enzymes in the biosynthesis of giant marine polyether toxins.</title>
        <authorList>
            <person name="Fallon T.R."/>
            <person name="Shende V.V."/>
            <person name="Wierzbicki I.H."/>
            <person name="Pendleton A.L."/>
            <person name="Watervoot N.F."/>
            <person name="Auber R.P."/>
            <person name="Gonzalez D.J."/>
            <person name="Wisecaver J.H."/>
            <person name="Moore B.S."/>
        </authorList>
    </citation>
    <scope>NUCLEOTIDE SEQUENCE [LARGE SCALE GENOMIC DNA]</scope>
    <source>
        <strain evidence="1 2">12B1</strain>
    </source>
</reference>
<accession>A0AB34JQY9</accession>
<comment type="caution">
    <text evidence="1">The sequence shown here is derived from an EMBL/GenBank/DDBJ whole genome shotgun (WGS) entry which is preliminary data.</text>
</comment>
<organism evidence="1 2">
    <name type="scientific">Prymnesium parvum</name>
    <name type="common">Toxic golden alga</name>
    <dbReference type="NCBI Taxonomy" id="97485"/>
    <lineage>
        <taxon>Eukaryota</taxon>
        <taxon>Haptista</taxon>
        <taxon>Haptophyta</taxon>
        <taxon>Prymnesiophyceae</taxon>
        <taxon>Prymnesiales</taxon>
        <taxon>Prymnesiaceae</taxon>
        <taxon>Prymnesium</taxon>
    </lineage>
</organism>
<dbReference type="Proteomes" id="UP001515480">
    <property type="component" value="Unassembled WGS sequence"/>
</dbReference>
<proteinExistence type="predicted"/>
<dbReference type="EMBL" id="JBGBPQ010000006">
    <property type="protein sequence ID" value="KAL1523307.1"/>
    <property type="molecule type" value="Genomic_DNA"/>
</dbReference>
<gene>
    <name evidence="1" type="ORF">AB1Y20_018253</name>
</gene>